<keyword evidence="1" id="KW-0812">Transmembrane</keyword>
<name>A0A1G7RIU6_9SPHI</name>
<dbReference type="PANTHER" id="PTHR34220">
    <property type="entry name" value="SENSOR HISTIDINE KINASE YPDA"/>
    <property type="match status" value="1"/>
</dbReference>
<feature type="transmembrane region" description="Helical" evidence="1">
    <location>
        <begin position="12"/>
        <end position="30"/>
    </location>
</feature>
<dbReference type="PANTHER" id="PTHR34220:SF7">
    <property type="entry name" value="SENSOR HISTIDINE KINASE YPDA"/>
    <property type="match status" value="1"/>
</dbReference>
<protein>
    <submittedName>
        <fullName evidence="3">Histidine kinase</fullName>
    </submittedName>
</protein>
<sequence>MKNNTTFKISPGIIWSSSIFLGLLASVPQIAERHFKPAEAAVNSAVTASFSLFVWYYNIYTLPKQSGNKQLNKSISYSRLLTTLLIGMGVMLALAYIQQLILTHLNFGPVMLMIEVRGILINLVFYMLINLLYQNYQNQQVNVELERIKADNLGAQYELLKQQINPHFLFNSLNTLKAMVETNDQHSVDFILKLSNFYRFTLESRRLDLIHLSEELEIVEAYNFLLKARFEDGFIFTNTIHEQYRGTLIPPFTLQLLIENCIKHNVVSLDHPLHIKLYAEGENIVMENEIKPKRFEEPSTGVGLKNINLRYDHLLDKHIEIISEDKIFKVKLPIIHEHYHN</sequence>
<dbReference type="InterPro" id="IPR050640">
    <property type="entry name" value="Bact_2-comp_sensor_kinase"/>
</dbReference>
<keyword evidence="1" id="KW-0472">Membrane</keyword>
<dbReference type="InterPro" id="IPR010559">
    <property type="entry name" value="Sig_transdc_His_kin_internal"/>
</dbReference>
<gene>
    <name evidence="3" type="ORF">SAMN05192573_102237</name>
</gene>
<evidence type="ECO:0000259" key="2">
    <source>
        <dbReference type="Pfam" id="PF06580"/>
    </source>
</evidence>
<proteinExistence type="predicted"/>
<dbReference type="GO" id="GO:0016020">
    <property type="term" value="C:membrane"/>
    <property type="evidence" value="ECO:0007669"/>
    <property type="project" value="InterPro"/>
</dbReference>
<evidence type="ECO:0000313" key="4">
    <source>
        <dbReference type="Proteomes" id="UP000199705"/>
    </source>
</evidence>
<keyword evidence="4" id="KW-1185">Reference proteome</keyword>
<keyword evidence="1" id="KW-1133">Transmembrane helix</keyword>
<evidence type="ECO:0000313" key="3">
    <source>
        <dbReference type="EMBL" id="SDG09940.1"/>
    </source>
</evidence>
<feature type="transmembrane region" description="Helical" evidence="1">
    <location>
        <begin position="107"/>
        <end position="129"/>
    </location>
</feature>
<keyword evidence="3" id="KW-0808">Transferase</keyword>
<dbReference type="GO" id="GO:0000155">
    <property type="term" value="F:phosphorelay sensor kinase activity"/>
    <property type="evidence" value="ECO:0007669"/>
    <property type="project" value="InterPro"/>
</dbReference>
<feature type="transmembrane region" description="Helical" evidence="1">
    <location>
        <begin position="80"/>
        <end position="101"/>
    </location>
</feature>
<dbReference type="Pfam" id="PF06580">
    <property type="entry name" value="His_kinase"/>
    <property type="match status" value="1"/>
</dbReference>
<feature type="transmembrane region" description="Helical" evidence="1">
    <location>
        <begin position="42"/>
        <end position="59"/>
    </location>
</feature>
<organism evidence="3 4">
    <name type="scientific">Mucilaginibacter gossypii</name>
    <dbReference type="NCBI Taxonomy" id="551996"/>
    <lineage>
        <taxon>Bacteria</taxon>
        <taxon>Pseudomonadati</taxon>
        <taxon>Bacteroidota</taxon>
        <taxon>Sphingobacteriia</taxon>
        <taxon>Sphingobacteriales</taxon>
        <taxon>Sphingobacteriaceae</taxon>
        <taxon>Mucilaginibacter</taxon>
    </lineage>
</organism>
<dbReference type="STRING" id="551996.SAMN05192573_102237"/>
<dbReference type="RefSeq" id="WP_091163146.1">
    <property type="nucleotide sequence ID" value="NZ_FNCG01000002.1"/>
</dbReference>
<dbReference type="AlphaFoldDB" id="A0A1G7RIU6"/>
<evidence type="ECO:0000256" key="1">
    <source>
        <dbReference type="SAM" id="Phobius"/>
    </source>
</evidence>
<reference evidence="4" key="1">
    <citation type="submission" date="2016-10" db="EMBL/GenBank/DDBJ databases">
        <authorList>
            <person name="Varghese N."/>
            <person name="Submissions S."/>
        </authorList>
    </citation>
    <scope>NUCLEOTIDE SEQUENCE [LARGE SCALE GENOMIC DNA]</scope>
    <source>
        <strain evidence="4">Gh-67</strain>
    </source>
</reference>
<keyword evidence="3" id="KW-0418">Kinase</keyword>
<accession>A0A1G7RIU6</accession>
<feature type="domain" description="Signal transduction histidine kinase internal region" evidence="2">
    <location>
        <begin position="155"/>
        <end position="233"/>
    </location>
</feature>
<dbReference type="Proteomes" id="UP000199705">
    <property type="component" value="Unassembled WGS sequence"/>
</dbReference>
<dbReference type="EMBL" id="FNCG01000002">
    <property type="protein sequence ID" value="SDG09940.1"/>
    <property type="molecule type" value="Genomic_DNA"/>
</dbReference>